<evidence type="ECO:0000256" key="3">
    <source>
        <dbReference type="ARBA" id="ARBA00022729"/>
    </source>
</evidence>
<evidence type="ECO:0000256" key="2">
    <source>
        <dbReference type="ARBA" id="ARBA00006275"/>
    </source>
</evidence>
<dbReference type="Pfam" id="PF07980">
    <property type="entry name" value="SusD_RagB"/>
    <property type="match status" value="1"/>
</dbReference>
<dbReference type="InterPro" id="IPR011990">
    <property type="entry name" value="TPR-like_helical_dom_sf"/>
</dbReference>
<accession>A0A1K1RC99</accession>
<feature type="domain" description="SusD-like N-terminal" evidence="8">
    <location>
        <begin position="25"/>
        <end position="240"/>
    </location>
</feature>
<dbReference type="EMBL" id="FPJE01000022">
    <property type="protein sequence ID" value="SFW69286.1"/>
    <property type="molecule type" value="Genomic_DNA"/>
</dbReference>
<protein>
    <submittedName>
        <fullName evidence="9">SusD family protein</fullName>
    </submittedName>
</protein>
<evidence type="ECO:0000256" key="6">
    <source>
        <dbReference type="SAM" id="SignalP"/>
    </source>
</evidence>
<dbReference type="STRING" id="1150368.SAMN02927921_03357"/>
<dbReference type="CDD" id="cd08977">
    <property type="entry name" value="SusD"/>
    <property type="match status" value="1"/>
</dbReference>
<dbReference type="SUPFAM" id="SSF48452">
    <property type="entry name" value="TPR-like"/>
    <property type="match status" value="1"/>
</dbReference>
<keyword evidence="5" id="KW-0998">Cell outer membrane</keyword>
<evidence type="ECO:0000256" key="5">
    <source>
        <dbReference type="ARBA" id="ARBA00023237"/>
    </source>
</evidence>
<feature type="signal peptide" evidence="6">
    <location>
        <begin position="1"/>
        <end position="23"/>
    </location>
</feature>
<dbReference type="OrthoDB" id="630434at2"/>
<reference evidence="9 10" key="1">
    <citation type="submission" date="2016-11" db="EMBL/GenBank/DDBJ databases">
        <authorList>
            <person name="Jaros S."/>
            <person name="Januszkiewicz K."/>
            <person name="Wedrychowicz H."/>
        </authorList>
    </citation>
    <scope>NUCLEOTIDE SEQUENCE [LARGE SCALE GENOMIC DNA]</scope>
    <source>
        <strain evidence="9 10">CGMCC 1.12145</strain>
    </source>
</reference>
<dbReference type="PROSITE" id="PS51257">
    <property type="entry name" value="PROKAR_LIPOPROTEIN"/>
    <property type="match status" value="1"/>
</dbReference>
<dbReference type="Proteomes" id="UP000182248">
    <property type="component" value="Unassembled WGS sequence"/>
</dbReference>
<gene>
    <name evidence="9" type="ORF">SAMN02927921_03357</name>
</gene>
<dbReference type="Pfam" id="PF14322">
    <property type="entry name" value="SusD-like_3"/>
    <property type="match status" value="1"/>
</dbReference>
<sequence>MKKVKIYLSCIAVSGLLFMGACSNDFLDVEPTDAVSEDLVASSGENLMAAINGMHRNMYKRQNDSQGQNGYTAQMINADVMGEDVILPTTGNGWFVTVLRWLHTDNESSSYVSYPWDFWYSMIKNANIVLANGEEAEGDPLLVNKALGEAHAYRAFGHFQLVQMFGKRYVAGEANDALGVVIRTDGYDNDPKPRATVQEVYDQVWEDLEKAEELLDGTTHTNNSHFSVANVRGIMARVALVQQDYEKAASYAEAAREGYSLMSADDYKSGFNDYKNGEWMWGIHIQEDQSDGYGNFMAFMSRNYASTQIRTSPKVMNVLLYDAFPDSDVRKQLVDPTGLHEDLDLPSNFSKFEYTSQKFMAASTSLSIGDVPFMRAAEMYLIEAEAKYKMNQEAASKLVLAELVSARDPEFLAFTTTGEAYYEELLLQRRMELWGEGFRFFDLKRLGRKLDRTDTNTSRTVINNLYVVEPDDTRWQWAIPRQEINANEEIEPNP</sequence>
<dbReference type="RefSeq" id="WP_072318540.1">
    <property type="nucleotide sequence ID" value="NZ_FPJE01000022.1"/>
</dbReference>
<comment type="similarity">
    <text evidence="2">Belongs to the SusD family.</text>
</comment>
<dbReference type="InterPro" id="IPR033985">
    <property type="entry name" value="SusD-like_N"/>
</dbReference>
<dbReference type="AlphaFoldDB" id="A0A1K1RC99"/>
<keyword evidence="4" id="KW-0472">Membrane</keyword>
<evidence type="ECO:0000313" key="9">
    <source>
        <dbReference type="EMBL" id="SFW69286.1"/>
    </source>
</evidence>
<organism evidence="9 10">
    <name type="scientific">Sinomicrobium oceani</name>
    <dbReference type="NCBI Taxonomy" id="1150368"/>
    <lineage>
        <taxon>Bacteria</taxon>
        <taxon>Pseudomonadati</taxon>
        <taxon>Bacteroidota</taxon>
        <taxon>Flavobacteriia</taxon>
        <taxon>Flavobacteriales</taxon>
        <taxon>Flavobacteriaceae</taxon>
        <taxon>Sinomicrobium</taxon>
    </lineage>
</organism>
<proteinExistence type="inferred from homology"/>
<evidence type="ECO:0000313" key="10">
    <source>
        <dbReference type="Proteomes" id="UP000182248"/>
    </source>
</evidence>
<feature type="chain" id="PRO_5012272871" evidence="6">
    <location>
        <begin position="24"/>
        <end position="494"/>
    </location>
</feature>
<evidence type="ECO:0000259" key="7">
    <source>
        <dbReference type="Pfam" id="PF07980"/>
    </source>
</evidence>
<dbReference type="GO" id="GO:0009279">
    <property type="term" value="C:cell outer membrane"/>
    <property type="evidence" value="ECO:0007669"/>
    <property type="project" value="UniProtKB-SubCell"/>
</dbReference>
<feature type="domain" description="RagB/SusD" evidence="7">
    <location>
        <begin position="347"/>
        <end position="494"/>
    </location>
</feature>
<name>A0A1K1RC99_9FLAO</name>
<keyword evidence="3 6" id="KW-0732">Signal</keyword>
<evidence type="ECO:0000256" key="1">
    <source>
        <dbReference type="ARBA" id="ARBA00004442"/>
    </source>
</evidence>
<keyword evidence="10" id="KW-1185">Reference proteome</keyword>
<dbReference type="InterPro" id="IPR012944">
    <property type="entry name" value="SusD_RagB_dom"/>
</dbReference>
<evidence type="ECO:0000259" key="8">
    <source>
        <dbReference type="Pfam" id="PF14322"/>
    </source>
</evidence>
<dbReference type="Gene3D" id="1.25.40.390">
    <property type="match status" value="1"/>
</dbReference>
<comment type="subcellular location">
    <subcellularLocation>
        <location evidence="1">Cell outer membrane</location>
    </subcellularLocation>
</comment>
<evidence type="ECO:0000256" key="4">
    <source>
        <dbReference type="ARBA" id="ARBA00023136"/>
    </source>
</evidence>